<keyword evidence="3 5" id="KW-0378">Hydrolase</keyword>
<feature type="domain" description="Nudix hydrolase" evidence="6">
    <location>
        <begin position="9"/>
        <end position="158"/>
    </location>
</feature>
<dbReference type="Pfam" id="PF00293">
    <property type="entry name" value="NUDIX"/>
    <property type="match status" value="1"/>
</dbReference>
<sequence>MNETPAAARVRRAVRAVILADDDRVLLCRFSFPHPAVPTGATVVWAAPGGGIEPGELPLEALRRELHEETGLVVDADPPHVWHQEVDAPGTADGYDGLVNDYFLVRTSHFDPRGALSDDDLAAELISGMRWWRHEEIAEYTGTDLFSPRDLATPLAALIVGDIPSAPVMLGL</sequence>
<comment type="similarity">
    <text evidence="2 5">Belongs to the Nudix hydrolase family.</text>
</comment>
<dbReference type="PANTHER" id="PTHR43046:SF12">
    <property type="entry name" value="GDP-MANNOSE MANNOSYL HYDROLASE"/>
    <property type="match status" value="1"/>
</dbReference>
<dbReference type="InterPro" id="IPR000086">
    <property type="entry name" value="NUDIX_hydrolase_dom"/>
</dbReference>
<dbReference type="PROSITE" id="PS51462">
    <property type="entry name" value="NUDIX"/>
    <property type="match status" value="1"/>
</dbReference>
<protein>
    <submittedName>
        <fullName evidence="7">8-oxo-dGTP pyrophosphatase MutT (NUDIX family)</fullName>
    </submittedName>
    <submittedName>
        <fullName evidence="8">8-oxo-dGTP pyrophosphatase MutT, NUDIX family</fullName>
    </submittedName>
</protein>
<dbReference type="Gene3D" id="3.90.79.10">
    <property type="entry name" value="Nucleoside Triphosphate Pyrophosphohydrolase"/>
    <property type="match status" value="1"/>
</dbReference>
<dbReference type="EMBL" id="FOOI01000024">
    <property type="protein sequence ID" value="SFH61461.1"/>
    <property type="molecule type" value="Genomic_DNA"/>
</dbReference>
<evidence type="ECO:0000313" key="8">
    <source>
        <dbReference type="EMBL" id="SFH61461.1"/>
    </source>
</evidence>
<evidence type="ECO:0000256" key="5">
    <source>
        <dbReference type="RuleBase" id="RU003476"/>
    </source>
</evidence>
<gene>
    <name evidence="7" type="ORF">FHR37_005230</name>
    <name evidence="8" type="ORF">SAMN05421678_12429</name>
</gene>
<dbReference type="SUPFAM" id="SSF55811">
    <property type="entry name" value="Nudix"/>
    <property type="match status" value="1"/>
</dbReference>
<dbReference type="RefSeq" id="WP_092889837.1">
    <property type="nucleotide sequence ID" value="NZ_FOOI01000024.1"/>
</dbReference>
<dbReference type="InterPro" id="IPR020084">
    <property type="entry name" value="NUDIX_hydrolase_CS"/>
</dbReference>
<evidence type="ECO:0000256" key="2">
    <source>
        <dbReference type="ARBA" id="ARBA00005582"/>
    </source>
</evidence>
<organism evidence="8 9">
    <name type="scientific">Actinopolymorpha cephalotaxi</name>
    <dbReference type="NCBI Taxonomy" id="504797"/>
    <lineage>
        <taxon>Bacteria</taxon>
        <taxon>Bacillati</taxon>
        <taxon>Actinomycetota</taxon>
        <taxon>Actinomycetes</taxon>
        <taxon>Propionibacteriales</taxon>
        <taxon>Actinopolymorphaceae</taxon>
        <taxon>Actinopolymorpha</taxon>
    </lineage>
</organism>
<dbReference type="STRING" id="504797.SAMN05421678_12429"/>
<dbReference type="GO" id="GO:0016787">
    <property type="term" value="F:hydrolase activity"/>
    <property type="evidence" value="ECO:0007669"/>
    <property type="project" value="UniProtKB-KW"/>
</dbReference>
<evidence type="ECO:0000313" key="9">
    <source>
        <dbReference type="Proteomes" id="UP000199052"/>
    </source>
</evidence>
<dbReference type="Proteomes" id="UP000533017">
    <property type="component" value="Unassembled WGS sequence"/>
</dbReference>
<evidence type="ECO:0000313" key="10">
    <source>
        <dbReference type="Proteomes" id="UP000533017"/>
    </source>
</evidence>
<dbReference type="CDD" id="cd04685">
    <property type="entry name" value="NUDIX_Hydrolase"/>
    <property type="match status" value="1"/>
</dbReference>
<dbReference type="Proteomes" id="UP000199052">
    <property type="component" value="Unassembled WGS sequence"/>
</dbReference>
<dbReference type="OrthoDB" id="9804442at2"/>
<keyword evidence="4" id="KW-0460">Magnesium</keyword>
<dbReference type="PANTHER" id="PTHR43046">
    <property type="entry name" value="GDP-MANNOSE MANNOSYL HYDROLASE"/>
    <property type="match status" value="1"/>
</dbReference>
<dbReference type="PROSITE" id="PS00893">
    <property type="entry name" value="NUDIX_BOX"/>
    <property type="match status" value="1"/>
</dbReference>
<dbReference type="InterPro" id="IPR015797">
    <property type="entry name" value="NUDIX_hydrolase-like_dom_sf"/>
</dbReference>
<dbReference type="PRINTS" id="PR00502">
    <property type="entry name" value="NUDIXFAMILY"/>
</dbReference>
<evidence type="ECO:0000256" key="4">
    <source>
        <dbReference type="ARBA" id="ARBA00022842"/>
    </source>
</evidence>
<reference evidence="8 9" key="1">
    <citation type="submission" date="2016-10" db="EMBL/GenBank/DDBJ databases">
        <authorList>
            <person name="de Groot N.N."/>
        </authorList>
    </citation>
    <scope>NUCLEOTIDE SEQUENCE [LARGE SCALE GENOMIC DNA]</scope>
    <source>
        <strain evidence="8 9">CPCC 202808</strain>
    </source>
</reference>
<dbReference type="EMBL" id="JACBZA010000001">
    <property type="protein sequence ID" value="NYH86379.1"/>
    <property type="molecule type" value="Genomic_DNA"/>
</dbReference>
<keyword evidence="10" id="KW-1185">Reference proteome</keyword>
<proteinExistence type="inferred from homology"/>
<accession>A0A1I3BI93</accession>
<evidence type="ECO:0000256" key="3">
    <source>
        <dbReference type="ARBA" id="ARBA00022801"/>
    </source>
</evidence>
<dbReference type="InterPro" id="IPR020476">
    <property type="entry name" value="Nudix_hydrolase"/>
</dbReference>
<evidence type="ECO:0000256" key="1">
    <source>
        <dbReference type="ARBA" id="ARBA00001946"/>
    </source>
</evidence>
<dbReference type="AlphaFoldDB" id="A0A1I3BI93"/>
<evidence type="ECO:0000259" key="6">
    <source>
        <dbReference type="PROSITE" id="PS51462"/>
    </source>
</evidence>
<evidence type="ECO:0000313" key="7">
    <source>
        <dbReference type="EMBL" id="NYH86379.1"/>
    </source>
</evidence>
<name>A0A1I3BI93_9ACTN</name>
<reference evidence="7 10" key="2">
    <citation type="submission" date="2020-07" db="EMBL/GenBank/DDBJ databases">
        <title>Sequencing the genomes of 1000 actinobacteria strains.</title>
        <authorList>
            <person name="Klenk H.-P."/>
        </authorList>
    </citation>
    <scope>NUCLEOTIDE SEQUENCE [LARGE SCALE GENOMIC DNA]</scope>
    <source>
        <strain evidence="7 10">DSM 45117</strain>
    </source>
</reference>
<comment type="cofactor">
    <cofactor evidence="1">
        <name>Mg(2+)</name>
        <dbReference type="ChEBI" id="CHEBI:18420"/>
    </cofactor>
</comment>